<accession>A0ABD0LEK5</accession>
<organism evidence="1 2">
    <name type="scientific">Batillaria attramentaria</name>
    <dbReference type="NCBI Taxonomy" id="370345"/>
    <lineage>
        <taxon>Eukaryota</taxon>
        <taxon>Metazoa</taxon>
        <taxon>Spiralia</taxon>
        <taxon>Lophotrochozoa</taxon>
        <taxon>Mollusca</taxon>
        <taxon>Gastropoda</taxon>
        <taxon>Caenogastropoda</taxon>
        <taxon>Sorbeoconcha</taxon>
        <taxon>Cerithioidea</taxon>
        <taxon>Batillariidae</taxon>
        <taxon>Batillaria</taxon>
    </lineage>
</organism>
<dbReference type="EMBL" id="JACVVK020000055">
    <property type="protein sequence ID" value="KAK7497766.1"/>
    <property type="molecule type" value="Genomic_DNA"/>
</dbReference>
<reference evidence="1 2" key="1">
    <citation type="journal article" date="2023" name="Sci. Data">
        <title>Genome assembly of the Korean intertidal mud-creeper Batillaria attramentaria.</title>
        <authorList>
            <person name="Patra A.K."/>
            <person name="Ho P.T."/>
            <person name="Jun S."/>
            <person name="Lee S.J."/>
            <person name="Kim Y."/>
            <person name="Won Y.J."/>
        </authorList>
    </citation>
    <scope>NUCLEOTIDE SEQUENCE [LARGE SCALE GENOMIC DNA]</scope>
    <source>
        <strain evidence="1">Wonlab-2016</strain>
    </source>
</reference>
<dbReference type="AlphaFoldDB" id="A0ABD0LEK5"/>
<protein>
    <submittedName>
        <fullName evidence="1">Uncharacterized protein</fullName>
    </submittedName>
</protein>
<proteinExistence type="predicted"/>
<keyword evidence="2" id="KW-1185">Reference proteome</keyword>
<comment type="caution">
    <text evidence="1">The sequence shown here is derived from an EMBL/GenBank/DDBJ whole genome shotgun (WGS) entry which is preliminary data.</text>
</comment>
<evidence type="ECO:0000313" key="2">
    <source>
        <dbReference type="Proteomes" id="UP001519460"/>
    </source>
</evidence>
<evidence type="ECO:0000313" key="1">
    <source>
        <dbReference type="EMBL" id="KAK7497766.1"/>
    </source>
</evidence>
<name>A0ABD0LEK5_9CAEN</name>
<dbReference type="Proteomes" id="UP001519460">
    <property type="component" value="Unassembled WGS sequence"/>
</dbReference>
<gene>
    <name evidence="1" type="ORF">BaRGS_00010900</name>
</gene>
<sequence length="102" mass="11446">MKHSDQTRPDERERSFSHVLTLLLPMSTLSQLASSYVFADLNPEAITLTTLKPSRPSSDFVSDLETHRDRHQLLSCILKPLPFVQLVCKSVYAVMLSVSVSS</sequence>